<protein>
    <submittedName>
        <fullName evidence="2">Uncharacterized protein</fullName>
    </submittedName>
</protein>
<dbReference type="AlphaFoldDB" id="A0A1M5DK94"/>
<keyword evidence="1" id="KW-1133">Transmembrane helix</keyword>
<dbReference type="RefSeq" id="WP_178347015.1">
    <property type="nucleotide sequence ID" value="NZ_FQUX01000006.1"/>
</dbReference>
<organism evidence="2 3">
    <name type="scientific">Arenibacter palladensis</name>
    <dbReference type="NCBI Taxonomy" id="237373"/>
    <lineage>
        <taxon>Bacteria</taxon>
        <taxon>Pseudomonadati</taxon>
        <taxon>Bacteroidota</taxon>
        <taxon>Flavobacteriia</taxon>
        <taxon>Flavobacteriales</taxon>
        <taxon>Flavobacteriaceae</taxon>
        <taxon>Arenibacter</taxon>
    </lineage>
</organism>
<sequence length="55" mass="6401">MGTLLHFKNIYLAAFENCKPEFVVVFLKIYSVFCVAMLSMALYAFLFRAFTGFEF</sequence>
<gene>
    <name evidence="2" type="ORF">SAMN03080594_106128</name>
</gene>
<evidence type="ECO:0000313" key="3">
    <source>
        <dbReference type="Proteomes" id="UP000184406"/>
    </source>
</evidence>
<evidence type="ECO:0000313" key="2">
    <source>
        <dbReference type="EMBL" id="SHF67324.1"/>
    </source>
</evidence>
<keyword evidence="3" id="KW-1185">Reference proteome</keyword>
<reference evidence="3" key="1">
    <citation type="submission" date="2016-11" db="EMBL/GenBank/DDBJ databases">
        <authorList>
            <person name="Varghese N."/>
            <person name="Submissions S."/>
        </authorList>
    </citation>
    <scope>NUCLEOTIDE SEQUENCE [LARGE SCALE GENOMIC DNA]</scope>
    <source>
        <strain evidence="3">DSM 17539</strain>
    </source>
</reference>
<name>A0A1M5DK94_9FLAO</name>
<dbReference type="Proteomes" id="UP000184406">
    <property type="component" value="Unassembled WGS sequence"/>
</dbReference>
<dbReference type="InterPro" id="IPR046635">
    <property type="entry name" value="DUF6747"/>
</dbReference>
<proteinExistence type="predicted"/>
<accession>A0A1M5DK94</accession>
<keyword evidence="1" id="KW-0472">Membrane</keyword>
<feature type="transmembrane region" description="Helical" evidence="1">
    <location>
        <begin position="29"/>
        <end position="50"/>
    </location>
</feature>
<dbReference type="Pfam" id="PF20532">
    <property type="entry name" value="DUF6747"/>
    <property type="match status" value="1"/>
</dbReference>
<dbReference type="EMBL" id="FQUX01000006">
    <property type="protein sequence ID" value="SHF67324.1"/>
    <property type="molecule type" value="Genomic_DNA"/>
</dbReference>
<keyword evidence="1" id="KW-0812">Transmembrane</keyword>
<evidence type="ECO:0000256" key="1">
    <source>
        <dbReference type="SAM" id="Phobius"/>
    </source>
</evidence>